<evidence type="ECO:0000313" key="1">
    <source>
        <dbReference type="EMBL" id="GET20662.1"/>
    </source>
</evidence>
<accession>A0A2P8CHN9</accession>
<reference evidence="1 4" key="2">
    <citation type="submission" date="2019-10" db="EMBL/GenBank/DDBJ databases">
        <title>Prolixibacter strains distinguished by the presence of nitrate reductase genes were adept at nitrate-dependent anaerobic corrosion of metallic iron and carbon steel.</title>
        <authorList>
            <person name="Iino T."/>
            <person name="Shono N."/>
            <person name="Ito K."/>
            <person name="Nakamura R."/>
            <person name="Sueoka K."/>
            <person name="Harayama S."/>
            <person name="Ohkuma M."/>
        </authorList>
    </citation>
    <scope>NUCLEOTIDE SEQUENCE [LARGE SCALE GENOMIC DNA]</scope>
    <source>
        <strain evidence="1 4">MIC1-1</strain>
    </source>
</reference>
<proteinExistence type="predicted"/>
<evidence type="ECO:0000313" key="4">
    <source>
        <dbReference type="Proteomes" id="UP000396862"/>
    </source>
</evidence>
<name>A0A2P8CHN9_9BACT</name>
<reference evidence="2 3" key="1">
    <citation type="submission" date="2018-03" db="EMBL/GenBank/DDBJ databases">
        <title>Genomic Encyclopedia of Archaeal and Bacterial Type Strains, Phase II (KMG-II): from individual species to whole genera.</title>
        <authorList>
            <person name="Goeker M."/>
        </authorList>
    </citation>
    <scope>NUCLEOTIDE SEQUENCE [LARGE SCALE GENOMIC DNA]</scope>
    <source>
        <strain evidence="2 3">DSM 27267</strain>
    </source>
</reference>
<dbReference type="EMBL" id="BLAU01000001">
    <property type="protein sequence ID" value="GET20662.1"/>
    <property type="molecule type" value="Genomic_DNA"/>
</dbReference>
<protein>
    <submittedName>
        <fullName evidence="2">AAA domain-containing protein</fullName>
    </submittedName>
</protein>
<gene>
    <name evidence="2" type="ORF">CLV93_102278</name>
    <name evidence="1" type="ORF">JCM18694_09080</name>
</gene>
<comment type="caution">
    <text evidence="2">The sequence shown here is derived from an EMBL/GenBank/DDBJ whole genome shotgun (WGS) entry which is preliminary data.</text>
</comment>
<evidence type="ECO:0000313" key="2">
    <source>
        <dbReference type="EMBL" id="PSK84490.1"/>
    </source>
</evidence>
<sequence>MELRKAKRSEATIKMALQGPSGSGKTYSSLLIANGLLSDWRKIAIVDTENHSAHLYSHLGNYNVLSLEKPFSPERYIEAISMCENAGMEVIIIDSISHEWEGQGGILDIHGNMVGNSFTNWSKVTPRHNAFVQKILQSPSHIIGTIRTKQDYVISEKNGKHVPEKVGLKGITRDGLDYEFTIVFDLDVRHHATASKDRTGLFMDKPQFMINNYTGKKIMNWCNPGENKDEIINQINTAKSVDELRKIYLAYPLYQKELEERFLYRKNELTANTKIEEHGANSSQSL</sequence>
<dbReference type="AlphaFoldDB" id="A0A2P8CHN9"/>
<keyword evidence="4" id="KW-1185">Reference proteome</keyword>
<dbReference type="InterPro" id="IPR027417">
    <property type="entry name" value="P-loop_NTPase"/>
</dbReference>
<dbReference type="Pfam" id="PF13479">
    <property type="entry name" value="AAA_24"/>
    <property type="match status" value="1"/>
</dbReference>
<dbReference type="Proteomes" id="UP000240621">
    <property type="component" value="Unassembled WGS sequence"/>
</dbReference>
<dbReference type="EMBL" id="PYGC01000002">
    <property type="protein sequence ID" value="PSK84490.1"/>
    <property type="molecule type" value="Genomic_DNA"/>
</dbReference>
<evidence type="ECO:0000313" key="3">
    <source>
        <dbReference type="Proteomes" id="UP000240621"/>
    </source>
</evidence>
<dbReference type="Proteomes" id="UP000396862">
    <property type="component" value="Unassembled WGS sequence"/>
</dbReference>
<dbReference type="OrthoDB" id="1625426at2"/>
<organism evidence="2 3">
    <name type="scientific">Prolixibacter denitrificans</name>
    <dbReference type="NCBI Taxonomy" id="1541063"/>
    <lineage>
        <taxon>Bacteria</taxon>
        <taxon>Pseudomonadati</taxon>
        <taxon>Bacteroidota</taxon>
        <taxon>Bacteroidia</taxon>
        <taxon>Marinilabiliales</taxon>
        <taxon>Prolixibacteraceae</taxon>
        <taxon>Prolixibacter</taxon>
    </lineage>
</organism>
<dbReference type="SUPFAM" id="SSF52540">
    <property type="entry name" value="P-loop containing nucleoside triphosphate hydrolases"/>
    <property type="match status" value="1"/>
</dbReference>